<protein>
    <submittedName>
        <fullName evidence="8">Major facilitator superfamily domain-containing protein</fullName>
    </submittedName>
</protein>
<evidence type="ECO:0000256" key="5">
    <source>
        <dbReference type="ARBA" id="ARBA00023136"/>
    </source>
</evidence>
<dbReference type="RefSeq" id="XP_062654908.1">
    <property type="nucleotide sequence ID" value="XM_062807782.1"/>
</dbReference>
<dbReference type="InterPro" id="IPR020846">
    <property type="entry name" value="MFS_dom"/>
</dbReference>
<dbReference type="PANTHER" id="PTHR23501:SF199">
    <property type="entry name" value="MFS EFFLUX TRANSPORTER INPD-RELATED"/>
    <property type="match status" value="1"/>
</dbReference>
<keyword evidence="2" id="KW-0813">Transport</keyword>
<feature type="transmembrane region" description="Helical" evidence="6">
    <location>
        <begin position="111"/>
        <end position="131"/>
    </location>
</feature>
<keyword evidence="9" id="KW-1185">Reference proteome</keyword>
<feature type="transmembrane region" description="Helical" evidence="6">
    <location>
        <begin position="143"/>
        <end position="162"/>
    </location>
</feature>
<feature type="transmembrane region" description="Helical" evidence="6">
    <location>
        <begin position="316"/>
        <end position="339"/>
    </location>
</feature>
<dbReference type="GeneID" id="87844730"/>
<feature type="transmembrane region" description="Helical" evidence="6">
    <location>
        <begin position="85"/>
        <end position="105"/>
    </location>
</feature>
<sequence>MSENEPASRSDNIGAQSSHLSGLALSLCIFALCIATLCVALDNTIIATAIPRITDEFHSLTDVGWYGSSFQLPFGKLYKVFNPKWVFLVALLTFEVGSVICGAAPTSMALIIGRAIAGVGSAGVFSGSLVIIAHSTPIEKRPIYTSIVGGMFGIASVVGPLLGGAFTDHVTWRWCFYINLPIGAVTAVVLLYFLRLNAGGNPLRIQSAGRFLWSLDPLGLSLFVGAITCCLIALESWGSGRIIALFVVFPLALISFVIVQWWLGENATIPPRVGLQRTIWSSSLFTFCLSSGFFILIYFLPIYFQAVTGRTALDSGIASIPLILSNVLGLILVGGLVSTFGFYIPFVYACIVCICVAAGLITTLAVDTTIGQWIGYQILYGFGVGCAYQLPQIAAQTVLPLNDVPTGLAITIFFQNFGPAVLLSAGNNVLNEGLLRYISELDLPRVNALAVSRAGALAFRELVPEEYLGAIIGAYNEALQDTFRVALIMSCLTVIGAAFMEWKSVKTAKGGGRSAIAIA</sequence>
<evidence type="ECO:0000256" key="3">
    <source>
        <dbReference type="ARBA" id="ARBA00022692"/>
    </source>
</evidence>
<keyword evidence="3 6" id="KW-0812">Transmembrane</keyword>
<feature type="transmembrane region" description="Helical" evidence="6">
    <location>
        <begin position="346"/>
        <end position="366"/>
    </location>
</feature>
<dbReference type="PROSITE" id="PS50850">
    <property type="entry name" value="MFS"/>
    <property type="match status" value="1"/>
</dbReference>
<proteinExistence type="predicted"/>
<accession>A0AAE0LNQ8</accession>
<dbReference type="CDD" id="cd17502">
    <property type="entry name" value="MFS_Azr1_MDR_like"/>
    <property type="match status" value="1"/>
</dbReference>
<feature type="transmembrane region" description="Helical" evidence="6">
    <location>
        <begin position="240"/>
        <end position="263"/>
    </location>
</feature>
<gene>
    <name evidence="8" type="ORF">B0H64DRAFT_469026</name>
</gene>
<comment type="caution">
    <text evidence="8">The sequence shown here is derived from an EMBL/GenBank/DDBJ whole genome shotgun (WGS) entry which is preliminary data.</text>
</comment>
<feature type="transmembrane region" description="Helical" evidence="6">
    <location>
        <begin position="483"/>
        <end position="500"/>
    </location>
</feature>
<dbReference type="AlphaFoldDB" id="A0AAE0LNQ8"/>
<evidence type="ECO:0000313" key="8">
    <source>
        <dbReference type="EMBL" id="KAK3291394.1"/>
    </source>
</evidence>
<feature type="transmembrane region" description="Helical" evidence="6">
    <location>
        <begin position="20"/>
        <end position="41"/>
    </location>
</feature>
<dbReference type="GO" id="GO:0005886">
    <property type="term" value="C:plasma membrane"/>
    <property type="evidence" value="ECO:0007669"/>
    <property type="project" value="TreeGrafter"/>
</dbReference>
<evidence type="ECO:0000256" key="6">
    <source>
        <dbReference type="SAM" id="Phobius"/>
    </source>
</evidence>
<dbReference type="Gene3D" id="1.20.1250.20">
    <property type="entry name" value="MFS general substrate transporter like domains"/>
    <property type="match status" value="2"/>
</dbReference>
<feature type="transmembrane region" description="Helical" evidence="6">
    <location>
        <begin position="284"/>
        <end position="304"/>
    </location>
</feature>
<dbReference type="FunFam" id="1.20.1250.20:FF:000196">
    <property type="entry name" value="MFS toxin efflux pump (AflT)"/>
    <property type="match status" value="1"/>
</dbReference>
<reference evidence="8" key="1">
    <citation type="journal article" date="2023" name="Mol. Phylogenet. Evol.">
        <title>Genome-scale phylogeny and comparative genomics of the fungal order Sordariales.</title>
        <authorList>
            <person name="Hensen N."/>
            <person name="Bonometti L."/>
            <person name="Westerberg I."/>
            <person name="Brannstrom I.O."/>
            <person name="Guillou S."/>
            <person name="Cros-Aarteil S."/>
            <person name="Calhoun S."/>
            <person name="Haridas S."/>
            <person name="Kuo A."/>
            <person name="Mondo S."/>
            <person name="Pangilinan J."/>
            <person name="Riley R."/>
            <person name="LaButti K."/>
            <person name="Andreopoulos B."/>
            <person name="Lipzen A."/>
            <person name="Chen C."/>
            <person name="Yan M."/>
            <person name="Daum C."/>
            <person name="Ng V."/>
            <person name="Clum A."/>
            <person name="Steindorff A."/>
            <person name="Ohm R.A."/>
            <person name="Martin F."/>
            <person name="Silar P."/>
            <person name="Natvig D.O."/>
            <person name="Lalanne C."/>
            <person name="Gautier V."/>
            <person name="Ament-Velasquez S.L."/>
            <person name="Kruys A."/>
            <person name="Hutchinson M.I."/>
            <person name="Powell A.J."/>
            <person name="Barry K."/>
            <person name="Miller A.N."/>
            <person name="Grigoriev I.V."/>
            <person name="Debuchy R."/>
            <person name="Gladieux P."/>
            <person name="Hiltunen Thoren M."/>
            <person name="Johannesson H."/>
        </authorList>
    </citation>
    <scope>NUCLEOTIDE SEQUENCE</scope>
    <source>
        <strain evidence="8">CBS 168.71</strain>
    </source>
</reference>
<dbReference type="Pfam" id="PF07690">
    <property type="entry name" value="MFS_1"/>
    <property type="match status" value="1"/>
</dbReference>
<dbReference type="Proteomes" id="UP001278766">
    <property type="component" value="Unassembled WGS sequence"/>
</dbReference>
<dbReference type="PANTHER" id="PTHR23501">
    <property type="entry name" value="MAJOR FACILITATOR SUPERFAMILY"/>
    <property type="match status" value="1"/>
</dbReference>
<evidence type="ECO:0000313" key="9">
    <source>
        <dbReference type="Proteomes" id="UP001278766"/>
    </source>
</evidence>
<dbReference type="EMBL" id="JAUEPN010000009">
    <property type="protein sequence ID" value="KAK3291394.1"/>
    <property type="molecule type" value="Genomic_DNA"/>
</dbReference>
<dbReference type="SUPFAM" id="SSF103473">
    <property type="entry name" value="MFS general substrate transporter"/>
    <property type="match status" value="1"/>
</dbReference>
<dbReference type="GO" id="GO:0022857">
    <property type="term" value="F:transmembrane transporter activity"/>
    <property type="evidence" value="ECO:0007669"/>
    <property type="project" value="InterPro"/>
</dbReference>
<keyword evidence="4 6" id="KW-1133">Transmembrane helix</keyword>
<dbReference type="InterPro" id="IPR036259">
    <property type="entry name" value="MFS_trans_sf"/>
</dbReference>
<feature type="domain" description="Major facilitator superfamily (MFS) profile" evidence="7">
    <location>
        <begin position="19"/>
        <end position="508"/>
    </location>
</feature>
<evidence type="ECO:0000259" key="7">
    <source>
        <dbReference type="PROSITE" id="PS50850"/>
    </source>
</evidence>
<comment type="subcellular location">
    <subcellularLocation>
        <location evidence="1">Membrane</location>
        <topology evidence="1">Multi-pass membrane protein</topology>
    </subcellularLocation>
</comment>
<feature type="transmembrane region" description="Helical" evidence="6">
    <location>
        <begin position="215"/>
        <end position="234"/>
    </location>
</feature>
<reference evidence="8" key="2">
    <citation type="submission" date="2023-06" db="EMBL/GenBank/DDBJ databases">
        <authorList>
            <consortium name="Lawrence Berkeley National Laboratory"/>
            <person name="Haridas S."/>
            <person name="Hensen N."/>
            <person name="Bonometti L."/>
            <person name="Westerberg I."/>
            <person name="Brannstrom I.O."/>
            <person name="Guillou S."/>
            <person name="Cros-Aarteil S."/>
            <person name="Calhoun S."/>
            <person name="Kuo A."/>
            <person name="Mondo S."/>
            <person name="Pangilinan J."/>
            <person name="Riley R."/>
            <person name="Labutti K."/>
            <person name="Andreopoulos B."/>
            <person name="Lipzen A."/>
            <person name="Chen C."/>
            <person name="Yanf M."/>
            <person name="Daum C."/>
            <person name="Ng V."/>
            <person name="Clum A."/>
            <person name="Steindorff A."/>
            <person name="Ohm R."/>
            <person name="Martin F."/>
            <person name="Silar P."/>
            <person name="Natvig D."/>
            <person name="Lalanne C."/>
            <person name="Gautier V."/>
            <person name="Ament-Velasquez S.L."/>
            <person name="Kruys A."/>
            <person name="Hutchinson M.I."/>
            <person name="Powell A.J."/>
            <person name="Barry K."/>
            <person name="Miller A.N."/>
            <person name="Grigoriev I.V."/>
            <person name="Debuchy R."/>
            <person name="Gladieux P."/>
            <person name="Thoren M.H."/>
            <person name="Johannesson H."/>
        </authorList>
    </citation>
    <scope>NUCLEOTIDE SEQUENCE</scope>
    <source>
        <strain evidence="8">CBS 168.71</strain>
    </source>
</reference>
<organism evidence="8 9">
    <name type="scientific">Chaetomium fimeti</name>
    <dbReference type="NCBI Taxonomy" id="1854472"/>
    <lineage>
        <taxon>Eukaryota</taxon>
        <taxon>Fungi</taxon>
        <taxon>Dikarya</taxon>
        <taxon>Ascomycota</taxon>
        <taxon>Pezizomycotina</taxon>
        <taxon>Sordariomycetes</taxon>
        <taxon>Sordariomycetidae</taxon>
        <taxon>Sordariales</taxon>
        <taxon>Chaetomiaceae</taxon>
        <taxon>Chaetomium</taxon>
    </lineage>
</organism>
<evidence type="ECO:0000256" key="2">
    <source>
        <dbReference type="ARBA" id="ARBA00022448"/>
    </source>
</evidence>
<evidence type="ECO:0000256" key="4">
    <source>
        <dbReference type="ARBA" id="ARBA00022989"/>
    </source>
</evidence>
<feature type="transmembrane region" description="Helical" evidence="6">
    <location>
        <begin position="174"/>
        <end position="194"/>
    </location>
</feature>
<dbReference type="InterPro" id="IPR011701">
    <property type="entry name" value="MFS"/>
</dbReference>
<name>A0AAE0LNQ8_9PEZI</name>
<evidence type="ECO:0000256" key="1">
    <source>
        <dbReference type="ARBA" id="ARBA00004141"/>
    </source>
</evidence>
<keyword evidence="5 6" id="KW-0472">Membrane</keyword>